<feature type="domain" description="HTH araC/xylS-type" evidence="4">
    <location>
        <begin position="167"/>
        <end position="265"/>
    </location>
</feature>
<dbReference type="GO" id="GO:0043565">
    <property type="term" value="F:sequence-specific DNA binding"/>
    <property type="evidence" value="ECO:0007669"/>
    <property type="project" value="InterPro"/>
</dbReference>
<dbReference type="PANTHER" id="PTHR46796:SF6">
    <property type="entry name" value="ARAC SUBFAMILY"/>
    <property type="match status" value="1"/>
</dbReference>
<evidence type="ECO:0000259" key="4">
    <source>
        <dbReference type="PROSITE" id="PS01124"/>
    </source>
</evidence>
<keyword evidence="2" id="KW-0238">DNA-binding</keyword>
<organism evidence="5 6">
    <name type="scientific">Kineococcus rhizosphaerae</name>
    <dbReference type="NCBI Taxonomy" id="559628"/>
    <lineage>
        <taxon>Bacteria</taxon>
        <taxon>Bacillati</taxon>
        <taxon>Actinomycetota</taxon>
        <taxon>Actinomycetes</taxon>
        <taxon>Kineosporiales</taxon>
        <taxon>Kineosporiaceae</taxon>
        <taxon>Kineococcus</taxon>
    </lineage>
</organism>
<gene>
    <name evidence="5" type="ORF">CLV37_102137</name>
</gene>
<dbReference type="GO" id="GO:0003700">
    <property type="term" value="F:DNA-binding transcription factor activity"/>
    <property type="evidence" value="ECO:0007669"/>
    <property type="project" value="InterPro"/>
</dbReference>
<dbReference type="InterPro" id="IPR050204">
    <property type="entry name" value="AraC_XylS_family_regulators"/>
</dbReference>
<dbReference type="PANTHER" id="PTHR46796">
    <property type="entry name" value="HTH-TYPE TRANSCRIPTIONAL ACTIVATOR RHAS-RELATED"/>
    <property type="match status" value="1"/>
</dbReference>
<dbReference type="SMART" id="SM00342">
    <property type="entry name" value="HTH_ARAC"/>
    <property type="match status" value="1"/>
</dbReference>
<sequence length="269" mass="29307">MVNIVDPALWVHRGAAPPMREFHRHDDLEINVAVLGSLEYLLGGERVTVPEGHTAMFWAAAPHRLIPAEPSDDSDICWIHLPLAAVLRWSLPEEFSARIMSHETVVVPTATVGAHVEAQFATWQRDLATGRHTETVLLEANAMVLRILAHEGSSPAPRQRPDLRPVAQMARFTAENFRRAISTVDIARAANLNPNYATTLFRQATGATLGEQLLRHRIAEAQRLLLTTTMTTAAVAHAAGFGSGSSLYAHFSKACGCSPGAYRAARSVT</sequence>
<evidence type="ECO:0000313" key="5">
    <source>
        <dbReference type="EMBL" id="PRY17179.1"/>
    </source>
</evidence>
<protein>
    <submittedName>
        <fullName evidence="5">AraC family transcriptional regulator</fullName>
    </submittedName>
</protein>
<evidence type="ECO:0000313" key="6">
    <source>
        <dbReference type="Proteomes" id="UP000238083"/>
    </source>
</evidence>
<reference evidence="5 6" key="1">
    <citation type="submission" date="2018-03" db="EMBL/GenBank/DDBJ databases">
        <title>Genomic Encyclopedia of Archaeal and Bacterial Type Strains, Phase II (KMG-II): from individual species to whole genera.</title>
        <authorList>
            <person name="Goeker M."/>
        </authorList>
    </citation>
    <scope>NUCLEOTIDE SEQUENCE [LARGE SCALE GENOMIC DNA]</scope>
    <source>
        <strain evidence="5 6">DSM 19711</strain>
    </source>
</reference>
<dbReference type="InterPro" id="IPR009057">
    <property type="entry name" value="Homeodomain-like_sf"/>
</dbReference>
<evidence type="ECO:0000256" key="1">
    <source>
        <dbReference type="ARBA" id="ARBA00023015"/>
    </source>
</evidence>
<keyword evidence="3" id="KW-0804">Transcription</keyword>
<keyword evidence="6" id="KW-1185">Reference proteome</keyword>
<dbReference type="Pfam" id="PF02311">
    <property type="entry name" value="AraC_binding"/>
    <property type="match status" value="1"/>
</dbReference>
<dbReference type="SUPFAM" id="SSF51215">
    <property type="entry name" value="Regulatory protein AraC"/>
    <property type="match status" value="1"/>
</dbReference>
<dbReference type="Gene3D" id="2.60.120.10">
    <property type="entry name" value="Jelly Rolls"/>
    <property type="match status" value="1"/>
</dbReference>
<dbReference type="PROSITE" id="PS01124">
    <property type="entry name" value="HTH_ARAC_FAMILY_2"/>
    <property type="match status" value="1"/>
</dbReference>
<dbReference type="EMBL" id="PVZF01000002">
    <property type="protein sequence ID" value="PRY17179.1"/>
    <property type="molecule type" value="Genomic_DNA"/>
</dbReference>
<dbReference type="InterPro" id="IPR037923">
    <property type="entry name" value="HTH-like"/>
</dbReference>
<dbReference type="SUPFAM" id="SSF46689">
    <property type="entry name" value="Homeodomain-like"/>
    <property type="match status" value="1"/>
</dbReference>
<evidence type="ECO:0000256" key="3">
    <source>
        <dbReference type="ARBA" id="ARBA00023163"/>
    </source>
</evidence>
<dbReference type="InterPro" id="IPR014710">
    <property type="entry name" value="RmlC-like_jellyroll"/>
</dbReference>
<dbReference type="InterPro" id="IPR018060">
    <property type="entry name" value="HTH_AraC"/>
</dbReference>
<keyword evidence="1" id="KW-0805">Transcription regulation</keyword>
<name>A0A2T0R7M8_9ACTN</name>
<accession>A0A2T0R7M8</accession>
<dbReference type="InterPro" id="IPR003313">
    <property type="entry name" value="AraC-bd"/>
</dbReference>
<comment type="caution">
    <text evidence="5">The sequence shown here is derived from an EMBL/GenBank/DDBJ whole genome shotgun (WGS) entry which is preliminary data.</text>
</comment>
<dbReference type="Gene3D" id="1.10.10.60">
    <property type="entry name" value="Homeodomain-like"/>
    <property type="match status" value="1"/>
</dbReference>
<dbReference type="AlphaFoldDB" id="A0A2T0R7M8"/>
<dbReference type="Pfam" id="PF12833">
    <property type="entry name" value="HTH_18"/>
    <property type="match status" value="1"/>
</dbReference>
<dbReference type="Proteomes" id="UP000238083">
    <property type="component" value="Unassembled WGS sequence"/>
</dbReference>
<proteinExistence type="predicted"/>
<evidence type="ECO:0000256" key="2">
    <source>
        <dbReference type="ARBA" id="ARBA00023125"/>
    </source>
</evidence>